<gene>
    <name evidence="2" type="ORF">FOA19_00025</name>
</gene>
<name>A0A5B6TEQ1_9BACT</name>
<reference evidence="2 3" key="1">
    <citation type="submission" date="2019-07" db="EMBL/GenBank/DDBJ databases">
        <title>Rufibacter sp. nov., isolated from lake sediment.</title>
        <authorList>
            <person name="Qu J.-H."/>
        </authorList>
    </citation>
    <scope>NUCLEOTIDE SEQUENCE [LARGE SCALE GENOMIC DNA]</scope>
    <source>
        <strain evidence="2 3">NBS58-1</strain>
    </source>
</reference>
<accession>A0A5B6TEQ1</accession>
<protein>
    <submittedName>
        <fullName evidence="2">Uncharacterized protein</fullName>
    </submittedName>
</protein>
<keyword evidence="1" id="KW-0732">Signal</keyword>
<keyword evidence="3" id="KW-1185">Reference proteome</keyword>
<dbReference type="Proteomes" id="UP000324133">
    <property type="component" value="Unassembled WGS sequence"/>
</dbReference>
<sequence length="154" mass="17171">MNFKSQMKFLYLILLLFLLSCNASSQAPKNKKLLSALSDHNLKGRGNLVAITPNEFRLDYYDIHEEDSHLEYLNAKGYQGGGPSWLGIIYGAIQMSDPTIESKIRFDDEAEGLAIWSSDKESLEKVSRLISVVKSDESILLKAIEVAGQAGQME</sequence>
<evidence type="ECO:0000313" key="2">
    <source>
        <dbReference type="EMBL" id="KAA3439114.1"/>
    </source>
</evidence>
<comment type="caution">
    <text evidence="2">The sequence shown here is derived from an EMBL/GenBank/DDBJ whole genome shotgun (WGS) entry which is preliminary data.</text>
</comment>
<dbReference type="OrthoDB" id="980886at2"/>
<dbReference type="InterPro" id="IPR028956">
    <property type="entry name" value="Imm51"/>
</dbReference>
<evidence type="ECO:0000256" key="1">
    <source>
        <dbReference type="SAM" id="SignalP"/>
    </source>
</evidence>
<proteinExistence type="predicted"/>
<dbReference type="RefSeq" id="WP_149088760.1">
    <property type="nucleotide sequence ID" value="NZ_VKKY01000001.1"/>
</dbReference>
<dbReference type="Pfam" id="PF15595">
    <property type="entry name" value="Imm51"/>
    <property type="match status" value="1"/>
</dbReference>
<feature type="chain" id="PRO_5023026326" evidence="1">
    <location>
        <begin position="26"/>
        <end position="154"/>
    </location>
</feature>
<organism evidence="2 3">
    <name type="scientific">Rufibacter hautae</name>
    <dbReference type="NCBI Taxonomy" id="2595005"/>
    <lineage>
        <taxon>Bacteria</taxon>
        <taxon>Pseudomonadati</taxon>
        <taxon>Bacteroidota</taxon>
        <taxon>Cytophagia</taxon>
        <taxon>Cytophagales</taxon>
        <taxon>Hymenobacteraceae</taxon>
        <taxon>Rufibacter</taxon>
    </lineage>
</organism>
<feature type="signal peptide" evidence="1">
    <location>
        <begin position="1"/>
        <end position="25"/>
    </location>
</feature>
<dbReference type="AlphaFoldDB" id="A0A5B6TEQ1"/>
<dbReference type="PROSITE" id="PS51257">
    <property type="entry name" value="PROKAR_LIPOPROTEIN"/>
    <property type="match status" value="1"/>
</dbReference>
<evidence type="ECO:0000313" key="3">
    <source>
        <dbReference type="Proteomes" id="UP000324133"/>
    </source>
</evidence>
<dbReference type="EMBL" id="VKKY01000001">
    <property type="protein sequence ID" value="KAA3439114.1"/>
    <property type="molecule type" value="Genomic_DNA"/>
</dbReference>